<organism evidence="2 3">
    <name type="scientific">Paenibacillus xylanivorans</name>
    <dbReference type="NCBI Taxonomy" id="1705561"/>
    <lineage>
        <taxon>Bacteria</taxon>
        <taxon>Bacillati</taxon>
        <taxon>Bacillota</taxon>
        <taxon>Bacilli</taxon>
        <taxon>Bacillales</taxon>
        <taxon>Paenibacillaceae</taxon>
        <taxon>Paenibacillus</taxon>
    </lineage>
</organism>
<evidence type="ECO:0000313" key="2">
    <source>
        <dbReference type="EMBL" id="KOY15911.1"/>
    </source>
</evidence>
<name>A0A0N1IWP6_9BACL</name>
<dbReference type="PATRIC" id="fig|1705561.3.peg.2921"/>
<evidence type="ECO:0000256" key="1">
    <source>
        <dbReference type="SAM" id="SignalP"/>
    </source>
</evidence>
<gene>
    <name evidence="2" type="ORF">AMS66_14915</name>
</gene>
<reference evidence="2 3" key="1">
    <citation type="submission" date="2015-08" db="EMBL/GenBank/DDBJ databases">
        <title>Draft genome sequence of cellulolytic and xylanolytic Paenibacillus sp. A59, isolated from a decaying forest soil from Patagonia, Argentina.</title>
        <authorList>
            <person name="Ghio S."/>
            <person name="Caceres A.M."/>
            <person name="Talia P."/>
            <person name="Grasso D."/>
            <person name="Campos E."/>
        </authorList>
    </citation>
    <scope>NUCLEOTIDE SEQUENCE [LARGE SCALE GENOMIC DNA]</scope>
    <source>
        <strain evidence="2 3">A59</strain>
    </source>
</reference>
<evidence type="ECO:0000313" key="3">
    <source>
        <dbReference type="Proteomes" id="UP000037688"/>
    </source>
</evidence>
<dbReference type="Pfam" id="PF12385">
    <property type="entry name" value="Peptidase_C70"/>
    <property type="match status" value="1"/>
</dbReference>
<dbReference type="Gene3D" id="3.90.70.10">
    <property type="entry name" value="Cysteine proteinases"/>
    <property type="match status" value="1"/>
</dbReference>
<comment type="caution">
    <text evidence="2">The sequence shown here is derived from an EMBL/GenBank/DDBJ whole genome shotgun (WGS) entry which is preliminary data.</text>
</comment>
<protein>
    <recommendedName>
        <fullName evidence="4">Peptidase C39-like domain-containing protein</fullName>
    </recommendedName>
</protein>
<dbReference type="Proteomes" id="UP000037688">
    <property type="component" value="Unassembled WGS sequence"/>
</dbReference>
<accession>A0A0N1IWP6</accession>
<dbReference type="EMBL" id="LITU01000059">
    <property type="protein sequence ID" value="KOY15911.1"/>
    <property type="molecule type" value="Genomic_DNA"/>
</dbReference>
<feature type="chain" id="PRO_5005874274" description="Peptidase C39-like domain-containing protein" evidence="1">
    <location>
        <begin position="27"/>
        <end position="191"/>
    </location>
</feature>
<keyword evidence="3" id="KW-1185">Reference proteome</keyword>
<evidence type="ECO:0008006" key="4">
    <source>
        <dbReference type="Google" id="ProtNLM"/>
    </source>
</evidence>
<dbReference type="RefSeq" id="WP_053781528.1">
    <property type="nucleotide sequence ID" value="NZ_LITU01000059.1"/>
</dbReference>
<dbReference type="InterPro" id="IPR022118">
    <property type="entry name" value="Peptidase_C70_AvrRpt2"/>
</dbReference>
<sequence>MNFRKTFSFSVFALIFTLSFVTQAYAASTDLPSYPIAKQEKDEWCWAAVSSSVLKFMASKNVYQCDFVKKVKSTSSCANVSASTVEAQSGMHDYGVSSNYYSGNLNVAQVKSQIDGGRPVYVSWKWNSPTALVGHAVAIYGYSNTPTYTYYMHYLDPWDGVKTSMEYSKFNGGTGAERTWRWGLKDFWHYQ</sequence>
<proteinExistence type="predicted"/>
<dbReference type="OrthoDB" id="123420at2"/>
<feature type="signal peptide" evidence="1">
    <location>
        <begin position="1"/>
        <end position="26"/>
    </location>
</feature>
<dbReference type="AlphaFoldDB" id="A0A0N1IWP6"/>
<keyword evidence="1" id="KW-0732">Signal</keyword>